<protein>
    <submittedName>
        <fullName evidence="1">Uncharacterized protein</fullName>
    </submittedName>
</protein>
<proteinExistence type="predicted"/>
<keyword evidence="2" id="KW-1185">Reference proteome</keyword>
<dbReference type="Proteomes" id="UP000664303">
    <property type="component" value="Unassembled WGS sequence"/>
</dbReference>
<dbReference type="AlphaFoldDB" id="A0A939INE5"/>
<gene>
    <name evidence="1" type="ORF">JYP50_15285</name>
</gene>
<evidence type="ECO:0000313" key="2">
    <source>
        <dbReference type="Proteomes" id="UP000664303"/>
    </source>
</evidence>
<name>A0A939INE5_9GAMM</name>
<comment type="caution">
    <text evidence="1">The sequence shown here is derived from an EMBL/GenBank/DDBJ whole genome shotgun (WGS) entry which is preliminary data.</text>
</comment>
<accession>A0A939INE5</accession>
<dbReference type="EMBL" id="JAFKCZ010000011">
    <property type="protein sequence ID" value="MBN7797972.1"/>
    <property type="molecule type" value="Genomic_DNA"/>
</dbReference>
<reference evidence="1" key="1">
    <citation type="submission" date="2021-02" db="EMBL/GenBank/DDBJ databases">
        <title>PHA producing bacteria isolated from coastal sediment in Guangdong, Shenzhen.</title>
        <authorList>
            <person name="Zheng W."/>
            <person name="Yu S."/>
            <person name="Huang Y."/>
        </authorList>
    </citation>
    <scope>NUCLEOTIDE SEQUENCE</scope>
    <source>
        <strain evidence="1">TN14-10</strain>
    </source>
</reference>
<evidence type="ECO:0000313" key="1">
    <source>
        <dbReference type="EMBL" id="MBN7797972.1"/>
    </source>
</evidence>
<sequence>MLDVQHWLSSSINQLVDIFLSVPDAGPFAVVPLAGVVHDVNLAAALEEFLDLTLDLVAHLLFLVPVHGSRIARHGEILPERTRWAQDGARLLQEKVRELNNL</sequence>
<organism evidence="1 2">
    <name type="scientific">Parahaliea mediterranea</name>
    <dbReference type="NCBI Taxonomy" id="651086"/>
    <lineage>
        <taxon>Bacteria</taxon>
        <taxon>Pseudomonadati</taxon>
        <taxon>Pseudomonadota</taxon>
        <taxon>Gammaproteobacteria</taxon>
        <taxon>Cellvibrionales</taxon>
        <taxon>Halieaceae</taxon>
        <taxon>Parahaliea</taxon>
    </lineage>
</organism>